<dbReference type="AlphaFoldDB" id="A0A1M5K8V9"/>
<evidence type="ECO:0000256" key="4">
    <source>
        <dbReference type="ARBA" id="ARBA00023002"/>
    </source>
</evidence>
<sequence length="435" mass="47883">MRSDLLRSMTVLPSAAGTAPRLGRRSVLGLGAALTGGLALGVRSGNAEPAPASPPADPPWSQSLGPGVVDRPYGRPADFEAGVIRRNVPWLTAGTESSVSFSPLQDLHGIITPNGLFFERHHAGRPDVDPDQHRLMIHGLVDRPLILTMKDIVRFPQVTRIHFIECPANGGMEWRAAQVNSLQFNHGMISCAEWTGVRLSTLLEEVGIKKEAKWVLVEGADGAHMNRSLPLDKCLDDCLVVYAQNGEALRPEQGYPLRLVVPGWEGNVNIKWLRRIKLGDKPWFSREETSKYTDLMPDGTSRGFTWLIDAKSVITFPCPEKPLAGPGLYEIRGLAWTGNGKVKRVDISTDGGVNWQSARLHEPVLSKALTKFTFAWQWDGQPALLESRVIDETGYVQPTIAALRKQRGSNSVYHNNSIQTWQVKPDGSVFDVQLA</sequence>
<dbReference type="GO" id="GO:0043546">
    <property type="term" value="F:molybdopterin cofactor binding"/>
    <property type="evidence" value="ECO:0007669"/>
    <property type="project" value="TreeGrafter"/>
</dbReference>
<accession>A0A1M5K8V9</accession>
<dbReference type="PANTHER" id="PTHR19372">
    <property type="entry name" value="SULFITE REDUCTASE"/>
    <property type="match status" value="1"/>
</dbReference>
<keyword evidence="3" id="KW-0479">Metal-binding</keyword>
<dbReference type="InterPro" id="IPR005066">
    <property type="entry name" value="MoCF_OxRdtse_dimer"/>
</dbReference>
<dbReference type="InterPro" id="IPR008335">
    <property type="entry name" value="Mopterin_OxRdtase_euk"/>
</dbReference>
<evidence type="ECO:0000256" key="3">
    <source>
        <dbReference type="ARBA" id="ARBA00022723"/>
    </source>
</evidence>
<proteinExistence type="predicted"/>
<dbReference type="PRINTS" id="PR00407">
    <property type="entry name" value="EUMOPTERIN"/>
</dbReference>
<feature type="domain" description="Moybdenum cofactor oxidoreductase dimerisation" evidence="7">
    <location>
        <begin position="306"/>
        <end position="420"/>
    </location>
</feature>
<dbReference type="FunFam" id="3.90.420.10:FF:000006">
    <property type="entry name" value="Sulfur dehydrogenase subunit SoxC"/>
    <property type="match status" value="1"/>
</dbReference>
<protein>
    <submittedName>
        <fullName evidence="8">Sulfur dehydrogenase subunit SoxC</fullName>
    </submittedName>
</protein>
<keyword evidence="4" id="KW-0560">Oxidoreductase</keyword>
<evidence type="ECO:0000256" key="1">
    <source>
        <dbReference type="ARBA" id="ARBA00001924"/>
    </source>
</evidence>
<dbReference type="PANTHER" id="PTHR19372:SF7">
    <property type="entry name" value="SULFITE OXIDASE, MITOCHONDRIAL"/>
    <property type="match status" value="1"/>
</dbReference>
<dbReference type="Pfam" id="PF03404">
    <property type="entry name" value="Mo-co_dimer"/>
    <property type="match status" value="1"/>
</dbReference>
<feature type="domain" description="Oxidoreductase molybdopterin-binding" evidence="6">
    <location>
        <begin position="122"/>
        <end position="282"/>
    </location>
</feature>
<dbReference type="InterPro" id="IPR014756">
    <property type="entry name" value="Ig_E-set"/>
</dbReference>
<evidence type="ECO:0000313" key="9">
    <source>
        <dbReference type="Proteomes" id="UP000190675"/>
    </source>
</evidence>
<keyword evidence="2" id="KW-0500">Molybdenum</keyword>
<dbReference type="GO" id="GO:0008482">
    <property type="term" value="F:sulfite oxidase activity"/>
    <property type="evidence" value="ECO:0007669"/>
    <property type="project" value="TreeGrafter"/>
</dbReference>
<evidence type="ECO:0000256" key="2">
    <source>
        <dbReference type="ARBA" id="ARBA00022505"/>
    </source>
</evidence>
<dbReference type="GO" id="GO:0006790">
    <property type="term" value="P:sulfur compound metabolic process"/>
    <property type="evidence" value="ECO:0007669"/>
    <property type="project" value="TreeGrafter"/>
</dbReference>
<dbReference type="GO" id="GO:0030151">
    <property type="term" value="F:molybdenum ion binding"/>
    <property type="evidence" value="ECO:0007669"/>
    <property type="project" value="InterPro"/>
</dbReference>
<feature type="region of interest" description="Disordered" evidence="5">
    <location>
        <begin position="45"/>
        <end position="67"/>
    </location>
</feature>
<dbReference type="Gene3D" id="3.90.420.10">
    <property type="entry name" value="Oxidoreductase, molybdopterin-binding domain"/>
    <property type="match status" value="1"/>
</dbReference>
<evidence type="ECO:0000259" key="6">
    <source>
        <dbReference type="Pfam" id="PF00174"/>
    </source>
</evidence>
<dbReference type="InterPro" id="IPR036374">
    <property type="entry name" value="OxRdtase_Mopterin-bd_sf"/>
</dbReference>
<dbReference type="SUPFAM" id="SSF56524">
    <property type="entry name" value="Oxidoreductase molybdopterin-binding domain"/>
    <property type="match status" value="1"/>
</dbReference>
<dbReference type="InterPro" id="IPR030835">
    <property type="entry name" value="Sulfite_DH_SoxC"/>
</dbReference>
<comment type="cofactor">
    <cofactor evidence="1">
        <name>Mo-molybdopterin</name>
        <dbReference type="ChEBI" id="CHEBI:71302"/>
    </cofactor>
</comment>
<organism evidence="8 9">
    <name type="scientific">Bradyrhizobium erythrophlei</name>
    <dbReference type="NCBI Taxonomy" id="1437360"/>
    <lineage>
        <taxon>Bacteria</taxon>
        <taxon>Pseudomonadati</taxon>
        <taxon>Pseudomonadota</taxon>
        <taxon>Alphaproteobacteria</taxon>
        <taxon>Hyphomicrobiales</taxon>
        <taxon>Nitrobacteraceae</taxon>
        <taxon>Bradyrhizobium</taxon>
    </lineage>
</organism>
<reference evidence="8 9" key="1">
    <citation type="submission" date="2016-11" db="EMBL/GenBank/DDBJ databases">
        <authorList>
            <person name="Jaros S."/>
            <person name="Januszkiewicz K."/>
            <person name="Wedrychowicz H."/>
        </authorList>
    </citation>
    <scope>NUCLEOTIDE SEQUENCE [LARGE SCALE GENOMIC DNA]</scope>
    <source>
        <strain evidence="8 9">GAS242</strain>
    </source>
</reference>
<dbReference type="FunFam" id="2.60.40.650:FF:000004">
    <property type="entry name" value="Sulfite oxidase, putative"/>
    <property type="match status" value="1"/>
</dbReference>
<evidence type="ECO:0000313" key="8">
    <source>
        <dbReference type="EMBL" id="SHG48919.1"/>
    </source>
</evidence>
<dbReference type="EMBL" id="LT670818">
    <property type="protein sequence ID" value="SHG48919.1"/>
    <property type="molecule type" value="Genomic_DNA"/>
</dbReference>
<name>A0A1M5K8V9_9BRAD</name>
<dbReference type="InterPro" id="IPR006311">
    <property type="entry name" value="TAT_signal"/>
</dbReference>
<dbReference type="PROSITE" id="PS51318">
    <property type="entry name" value="TAT"/>
    <property type="match status" value="1"/>
</dbReference>
<evidence type="ECO:0000259" key="7">
    <source>
        <dbReference type="Pfam" id="PF03404"/>
    </source>
</evidence>
<dbReference type="Proteomes" id="UP000190675">
    <property type="component" value="Chromosome I"/>
</dbReference>
<dbReference type="Gene3D" id="2.60.40.650">
    <property type="match status" value="1"/>
</dbReference>
<dbReference type="SUPFAM" id="SSF81296">
    <property type="entry name" value="E set domains"/>
    <property type="match status" value="1"/>
</dbReference>
<gene>
    <name evidence="8" type="ORF">SAMN05444169_2701</name>
</gene>
<dbReference type="Pfam" id="PF00174">
    <property type="entry name" value="Oxidored_molyb"/>
    <property type="match status" value="1"/>
</dbReference>
<dbReference type="NCBIfam" id="TIGR04555">
    <property type="entry name" value="sulfite_DH_soxC"/>
    <property type="match status" value="1"/>
</dbReference>
<dbReference type="GO" id="GO:0020037">
    <property type="term" value="F:heme binding"/>
    <property type="evidence" value="ECO:0007669"/>
    <property type="project" value="TreeGrafter"/>
</dbReference>
<dbReference type="InterPro" id="IPR000572">
    <property type="entry name" value="OxRdtase_Mopterin-bd_dom"/>
</dbReference>
<evidence type="ECO:0000256" key="5">
    <source>
        <dbReference type="SAM" id="MobiDB-lite"/>
    </source>
</evidence>